<sequence>MNCNSTLHSFSLAVLFSFLFAQPVLAEVPKAKDLLELEMDKALPLIESLSLEESKELVTQIRAEAKLTYPKIDHFYFLVSHLEEIQAIQKEQARLRSLLWVFALALVLFLGLLAYLMIRQRQAIEQINRLSQPE</sequence>
<feature type="transmembrane region" description="Helical" evidence="1">
    <location>
        <begin position="98"/>
        <end position="118"/>
    </location>
</feature>
<keyword evidence="4" id="KW-1185">Reference proteome</keyword>
<evidence type="ECO:0000256" key="2">
    <source>
        <dbReference type="SAM" id="SignalP"/>
    </source>
</evidence>
<keyword evidence="1" id="KW-0472">Membrane</keyword>
<feature type="signal peptide" evidence="2">
    <location>
        <begin position="1"/>
        <end position="26"/>
    </location>
</feature>
<dbReference type="EMBL" id="BFBB01000008">
    <property type="protein sequence ID" value="GBF51551.1"/>
    <property type="molecule type" value="Genomic_DNA"/>
</dbReference>
<dbReference type="RefSeq" id="WP_108977876.1">
    <property type="nucleotide sequence ID" value="NZ_BFBB01000008.1"/>
</dbReference>
<gene>
    <name evidence="3" type="ORF">LPTSP4_30890</name>
</gene>
<protein>
    <submittedName>
        <fullName evidence="3">Uncharacterized protein</fullName>
    </submittedName>
</protein>
<keyword evidence="1" id="KW-1133">Transmembrane helix</keyword>
<name>A0A2P2E3U8_9LEPT</name>
<evidence type="ECO:0000256" key="1">
    <source>
        <dbReference type="SAM" id="Phobius"/>
    </source>
</evidence>
<dbReference type="AlphaFoldDB" id="A0A2P2E3U8"/>
<keyword evidence="2" id="KW-0732">Signal</keyword>
<evidence type="ECO:0000313" key="3">
    <source>
        <dbReference type="EMBL" id="GBF51551.1"/>
    </source>
</evidence>
<evidence type="ECO:0000313" key="4">
    <source>
        <dbReference type="Proteomes" id="UP000245133"/>
    </source>
</evidence>
<organism evidence="3 4">
    <name type="scientific">Leptospira ryugenii</name>
    <dbReference type="NCBI Taxonomy" id="1917863"/>
    <lineage>
        <taxon>Bacteria</taxon>
        <taxon>Pseudomonadati</taxon>
        <taxon>Spirochaetota</taxon>
        <taxon>Spirochaetia</taxon>
        <taxon>Leptospirales</taxon>
        <taxon>Leptospiraceae</taxon>
        <taxon>Leptospira</taxon>
    </lineage>
</organism>
<dbReference type="Proteomes" id="UP000245133">
    <property type="component" value="Unassembled WGS sequence"/>
</dbReference>
<reference evidence="3 4" key="1">
    <citation type="submission" date="2018-02" db="EMBL/GenBank/DDBJ databases">
        <title>Novel Leptospira species isolated from soil and water in Japan.</title>
        <authorList>
            <person name="Nakao R."/>
            <person name="Masuzawa T."/>
        </authorList>
    </citation>
    <scope>NUCLEOTIDE SEQUENCE [LARGE SCALE GENOMIC DNA]</scope>
    <source>
        <strain evidence="3 4">YH101</strain>
    </source>
</reference>
<accession>A0A2P2E3U8</accession>
<dbReference type="OrthoDB" id="344966at2"/>
<comment type="caution">
    <text evidence="3">The sequence shown here is derived from an EMBL/GenBank/DDBJ whole genome shotgun (WGS) entry which is preliminary data.</text>
</comment>
<feature type="chain" id="PRO_5015112666" evidence="2">
    <location>
        <begin position="27"/>
        <end position="134"/>
    </location>
</feature>
<keyword evidence="1" id="KW-0812">Transmembrane</keyword>
<proteinExistence type="predicted"/>